<name>A0A396JNP8_MEDTR</name>
<keyword evidence="1" id="KW-0472">Membrane</keyword>
<gene>
    <name evidence="2" type="ORF">MtrunA17_Chr1g0170241</name>
</gene>
<keyword evidence="1" id="KW-0812">Transmembrane</keyword>
<dbReference type="Gramene" id="rna2490">
    <property type="protein sequence ID" value="RHN78834.1"/>
    <property type="gene ID" value="gene2490"/>
</dbReference>
<comment type="caution">
    <text evidence="2">The sequence shown here is derived from an EMBL/GenBank/DDBJ whole genome shotgun (WGS) entry which is preliminary data.</text>
</comment>
<dbReference type="AlphaFoldDB" id="A0A396JNP8"/>
<protein>
    <recommendedName>
        <fullName evidence="3">Transmembrane protein</fullName>
    </recommendedName>
</protein>
<dbReference type="EMBL" id="PSQE01000001">
    <property type="protein sequence ID" value="RHN78834.1"/>
    <property type="molecule type" value="Genomic_DNA"/>
</dbReference>
<accession>A0A396JNP8</accession>
<evidence type="ECO:0000313" key="2">
    <source>
        <dbReference type="EMBL" id="RHN78834.1"/>
    </source>
</evidence>
<feature type="transmembrane region" description="Helical" evidence="1">
    <location>
        <begin position="129"/>
        <end position="153"/>
    </location>
</feature>
<organism evidence="2">
    <name type="scientific">Medicago truncatula</name>
    <name type="common">Barrel medic</name>
    <name type="synonym">Medicago tribuloides</name>
    <dbReference type="NCBI Taxonomy" id="3880"/>
    <lineage>
        <taxon>Eukaryota</taxon>
        <taxon>Viridiplantae</taxon>
        <taxon>Streptophyta</taxon>
        <taxon>Embryophyta</taxon>
        <taxon>Tracheophyta</taxon>
        <taxon>Spermatophyta</taxon>
        <taxon>Magnoliopsida</taxon>
        <taxon>eudicotyledons</taxon>
        <taxon>Gunneridae</taxon>
        <taxon>Pentapetalae</taxon>
        <taxon>rosids</taxon>
        <taxon>fabids</taxon>
        <taxon>Fabales</taxon>
        <taxon>Fabaceae</taxon>
        <taxon>Papilionoideae</taxon>
        <taxon>50 kb inversion clade</taxon>
        <taxon>NPAAA clade</taxon>
        <taxon>Hologalegina</taxon>
        <taxon>IRL clade</taxon>
        <taxon>Trifolieae</taxon>
        <taxon>Medicago</taxon>
    </lineage>
</organism>
<reference evidence="2" key="1">
    <citation type="journal article" date="2018" name="Nat. Plants">
        <title>Whole-genome landscape of Medicago truncatula symbiotic genes.</title>
        <authorList>
            <person name="Pecrix Y."/>
            <person name="Gamas P."/>
            <person name="Carrere S."/>
        </authorList>
    </citation>
    <scope>NUCLEOTIDE SEQUENCE</scope>
    <source>
        <tissue evidence="2">Leaves</tissue>
    </source>
</reference>
<evidence type="ECO:0008006" key="3">
    <source>
        <dbReference type="Google" id="ProtNLM"/>
    </source>
</evidence>
<proteinExistence type="predicted"/>
<evidence type="ECO:0000256" key="1">
    <source>
        <dbReference type="SAM" id="Phobius"/>
    </source>
</evidence>
<sequence>MSDGEARWVGLEEMKRLWKTPPGETTEVVGSAWMYILKRWLFPVKNFSHKGAKVRLVLVRKRKAILGLGFVRVDKWVVVWVVARWKRARSSASGEKGKVNCGRSCWERKRTSGREMRRARETRIGDDNIGFGVFFFVPMFLFWLGLVVFGAVLNDEKEGMCVECWRVIKGRWIKNKGFIVILFIYLFIYIFGLLTPHLFL</sequence>
<feature type="transmembrane region" description="Helical" evidence="1">
    <location>
        <begin position="178"/>
        <end position="199"/>
    </location>
</feature>
<keyword evidence="1" id="KW-1133">Transmembrane helix</keyword>
<dbReference type="Proteomes" id="UP000265566">
    <property type="component" value="Chromosome 1"/>
</dbReference>